<evidence type="ECO:0000256" key="2">
    <source>
        <dbReference type="ARBA" id="ARBA00023004"/>
    </source>
</evidence>
<gene>
    <name evidence="5" type="ORF">Q664_15685</name>
</gene>
<proteinExistence type="predicted"/>
<dbReference type="RefSeq" id="WP_052518143.1">
    <property type="nucleotide sequence ID" value="NZ_JPMI01000096.1"/>
</dbReference>
<comment type="caution">
    <text evidence="5">The sequence shown here is derived from an EMBL/GenBank/DDBJ whole genome shotgun (WGS) entry which is preliminary data.</text>
</comment>
<keyword evidence="2" id="KW-0408">Iron</keyword>
<dbReference type="SUPFAM" id="SSF54862">
    <property type="entry name" value="4Fe-4S ferredoxins"/>
    <property type="match status" value="1"/>
</dbReference>
<dbReference type="EMBL" id="JPMI01000096">
    <property type="protein sequence ID" value="KFA92433.1"/>
    <property type="molecule type" value="Genomic_DNA"/>
</dbReference>
<dbReference type="GO" id="GO:0046872">
    <property type="term" value="F:metal ion binding"/>
    <property type="evidence" value="ECO:0007669"/>
    <property type="project" value="UniProtKB-KW"/>
</dbReference>
<keyword evidence="3" id="KW-0411">Iron-sulfur</keyword>
<dbReference type="PROSITE" id="PS00198">
    <property type="entry name" value="4FE4S_FER_1"/>
    <property type="match status" value="1"/>
</dbReference>
<dbReference type="Pfam" id="PF13237">
    <property type="entry name" value="Fer4_10"/>
    <property type="match status" value="1"/>
</dbReference>
<evidence type="ECO:0000256" key="1">
    <source>
        <dbReference type="ARBA" id="ARBA00022723"/>
    </source>
</evidence>
<dbReference type="GO" id="GO:0051536">
    <property type="term" value="F:iron-sulfur cluster binding"/>
    <property type="evidence" value="ECO:0007669"/>
    <property type="project" value="UniProtKB-KW"/>
</dbReference>
<dbReference type="InterPro" id="IPR017896">
    <property type="entry name" value="4Fe4S_Fe-S-bd"/>
</dbReference>
<accession>A0A084SVE8</accession>
<evidence type="ECO:0000313" key="6">
    <source>
        <dbReference type="Proteomes" id="UP000028547"/>
    </source>
</evidence>
<dbReference type="AlphaFoldDB" id="A0A084SVE8"/>
<reference evidence="5 6" key="1">
    <citation type="submission" date="2014-07" db="EMBL/GenBank/DDBJ databases">
        <title>Draft Genome Sequence of Gephyronic Acid Producer, Cystobacter violaceus Strain Cb vi76.</title>
        <authorList>
            <person name="Stevens D.C."/>
            <person name="Young J."/>
            <person name="Carmichael R."/>
            <person name="Tan J."/>
            <person name="Taylor R.E."/>
        </authorList>
    </citation>
    <scope>NUCLEOTIDE SEQUENCE [LARGE SCALE GENOMIC DNA]</scope>
    <source>
        <strain evidence="5 6">Cb vi76</strain>
    </source>
</reference>
<evidence type="ECO:0000259" key="4">
    <source>
        <dbReference type="PROSITE" id="PS51379"/>
    </source>
</evidence>
<protein>
    <recommendedName>
        <fullName evidence="4">4Fe-4S ferredoxin-type domain-containing protein</fullName>
    </recommendedName>
</protein>
<name>A0A084SVE8_9BACT</name>
<sequence length="160" mass="17052">MSSQVTLSRRAFLGLRRCEEEPRPPMAPAPVSAPVASEPGFSLEAFYASRARSGEVTGHALPVFSLREGLAVPQEGLRRMEVPVAGMSVRVRPQLCLAWQGSFCGTCSERCPVEGAIVIESGRPSVVEARCNGCGLCVRACPAPLNALELLPPRQQVPAP</sequence>
<evidence type="ECO:0000313" key="5">
    <source>
        <dbReference type="EMBL" id="KFA92433.1"/>
    </source>
</evidence>
<feature type="domain" description="4Fe-4S ferredoxin-type" evidence="4">
    <location>
        <begin position="122"/>
        <end position="153"/>
    </location>
</feature>
<dbReference type="PROSITE" id="PS51379">
    <property type="entry name" value="4FE4S_FER_2"/>
    <property type="match status" value="1"/>
</dbReference>
<evidence type="ECO:0000256" key="3">
    <source>
        <dbReference type="ARBA" id="ARBA00023014"/>
    </source>
</evidence>
<organism evidence="5 6">
    <name type="scientific">Archangium violaceum Cb vi76</name>
    <dbReference type="NCBI Taxonomy" id="1406225"/>
    <lineage>
        <taxon>Bacteria</taxon>
        <taxon>Pseudomonadati</taxon>
        <taxon>Myxococcota</taxon>
        <taxon>Myxococcia</taxon>
        <taxon>Myxococcales</taxon>
        <taxon>Cystobacterineae</taxon>
        <taxon>Archangiaceae</taxon>
        <taxon>Archangium</taxon>
    </lineage>
</organism>
<dbReference type="Proteomes" id="UP000028547">
    <property type="component" value="Unassembled WGS sequence"/>
</dbReference>
<dbReference type="Gene3D" id="3.30.70.20">
    <property type="match status" value="1"/>
</dbReference>
<dbReference type="InterPro" id="IPR017900">
    <property type="entry name" value="4Fe4S_Fe_S_CS"/>
</dbReference>
<keyword evidence="1" id="KW-0479">Metal-binding</keyword>